<evidence type="ECO:0000313" key="1">
    <source>
        <dbReference type="EMBL" id="KAG7347303.1"/>
    </source>
</evidence>
<protein>
    <submittedName>
        <fullName evidence="1">Tubulin-tyrosine ligase family protein</fullName>
    </submittedName>
</protein>
<proteinExistence type="predicted"/>
<dbReference type="AlphaFoldDB" id="A0A9K3KNZ1"/>
<organism evidence="1 2">
    <name type="scientific">Nitzschia inconspicua</name>
    <dbReference type="NCBI Taxonomy" id="303405"/>
    <lineage>
        <taxon>Eukaryota</taxon>
        <taxon>Sar</taxon>
        <taxon>Stramenopiles</taxon>
        <taxon>Ochrophyta</taxon>
        <taxon>Bacillariophyta</taxon>
        <taxon>Bacillariophyceae</taxon>
        <taxon>Bacillariophycidae</taxon>
        <taxon>Bacillariales</taxon>
        <taxon>Bacillariaceae</taxon>
        <taxon>Nitzschia</taxon>
    </lineage>
</organism>
<dbReference type="Proteomes" id="UP000693970">
    <property type="component" value="Unassembled WGS sequence"/>
</dbReference>
<gene>
    <name evidence="1" type="ORF">IV203_016008</name>
</gene>
<keyword evidence="1" id="KW-0436">Ligase</keyword>
<dbReference type="OrthoDB" id="51758at2759"/>
<accession>A0A9K3KNZ1</accession>
<evidence type="ECO:0000313" key="2">
    <source>
        <dbReference type="Proteomes" id="UP000693970"/>
    </source>
</evidence>
<dbReference type="EMBL" id="JAGRRH010000020">
    <property type="protein sequence ID" value="KAG7347303.1"/>
    <property type="molecule type" value="Genomic_DNA"/>
</dbReference>
<keyword evidence="2" id="KW-1185">Reference proteome</keyword>
<sequence length="192" mass="22120">MQDAHRDKLYFVKHRHGAQGKSVTVYNHTELTEWWARTNNTHDFVVQEEVVPHLYRGRKFVMRSHILVWHHQSAKNMENGSDRFANSFQEIEQASQLVVSAFERWLDDTFNTSLVIAPQTKCFALLGLDWLLQSPNPQHENKSTRLKLCEINTHPALGWGTMAKVPSPVFADLLEQTLDLLLSSADGIEEKK</sequence>
<dbReference type="GO" id="GO:0016874">
    <property type="term" value="F:ligase activity"/>
    <property type="evidence" value="ECO:0007669"/>
    <property type="project" value="UniProtKB-KW"/>
</dbReference>
<comment type="caution">
    <text evidence="1">The sequence shown here is derived from an EMBL/GenBank/DDBJ whole genome shotgun (WGS) entry which is preliminary data.</text>
</comment>
<name>A0A9K3KNZ1_9STRA</name>
<reference evidence="1" key="1">
    <citation type="journal article" date="2021" name="Sci. Rep.">
        <title>Diploid genomic architecture of Nitzschia inconspicua, an elite biomass production diatom.</title>
        <authorList>
            <person name="Oliver A."/>
            <person name="Podell S."/>
            <person name="Pinowska A."/>
            <person name="Traller J.C."/>
            <person name="Smith S.R."/>
            <person name="McClure R."/>
            <person name="Beliaev A."/>
            <person name="Bohutskyi P."/>
            <person name="Hill E.A."/>
            <person name="Rabines A."/>
            <person name="Zheng H."/>
            <person name="Allen L.Z."/>
            <person name="Kuo A."/>
            <person name="Grigoriev I.V."/>
            <person name="Allen A.E."/>
            <person name="Hazlebeck D."/>
            <person name="Allen E.E."/>
        </authorList>
    </citation>
    <scope>NUCLEOTIDE SEQUENCE</scope>
    <source>
        <strain evidence="1">Hildebrandi</strain>
    </source>
</reference>
<reference evidence="1" key="2">
    <citation type="submission" date="2021-04" db="EMBL/GenBank/DDBJ databases">
        <authorList>
            <person name="Podell S."/>
        </authorList>
    </citation>
    <scope>NUCLEOTIDE SEQUENCE</scope>
    <source>
        <strain evidence="1">Hildebrandi</strain>
    </source>
</reference>